<feature type="domain" description="Winged helix" evidence="1">
    <location>
        <begin position="24"/>
        <end position="97"/>
    </location>
</feature>
<sequence>MTPIYSWGNRAYSYQNSNGMKICFVVKGRDRWALECLRSAGKEGCTPIENPAPRWSAYIHNLRKLGLPIETIHETHGGPFSGTHGRYVLRCAVSPIKDGSA</sequence>
<dbReference type="Proteomes" id="UP000184085">
    <property type="component" value="Unassembled WGS sequence"/>
</dbReference>
<evidence type="ECO:0000313" key="3">
    <source>
        <dbReference type="Proteomes" id="UP000184085"/>
    </source>
</evidence>
<name>A0A1M4MXI8_9RHOB</name>
<dbReference type="RefSeq" id="WP_218157096.1">
    <property type="nucleotide sequence ID" value="NZ_FMJB01000045.1"/>
</dbReference>
<reference evidence="3" key="1">
    <citation type="submission" date="2016-09" db="EMBL/GenBank/DDBJ databases">
        <authorList>
            <person name="Wibberg D."/>
        </authorList>
    </citation>
    <scope>NUCLEOTIDE SEQUENCE [LARGE SCALE GENOMIC DNA]</scope>
</reference>
<accession>A0A1M4MXI8</accession>
<dbReference type="AlphaFoldDB" id="A0A1M4MXI8"/>
<dbReference type="Pfam" id="PF22324">
    <property type="entry name" value="HTH_91"/>
    <property type="match status" value="1"/>
</dbReference>
<evidence type="ECO:0000313" key="2">
    <source>
        <dbReference type="EMBL" id="SCM67260.1"/>
    </source>
</evidence>
<proteinExistence type="predicted"/>
<dbReference type="EMBL" id="FMJB01000045">
    <property type="protein sequence ID" value="SCM67260.1"/>
    <property type="molecule type" value="Genomic_DNA"/>
</dbReference>
<organism evidence="2 3">
    <name type="scientific">Donghicola eburneus</name>
    <dbReference type="NCBI Taxonomy" id="393278"/>
    <lineage>
        <taxon>Bacteria</taxon>
        <taxon>Pseudomonadati</taxon>
        <taxon>Pseudomonadota</taxon>
        <taxon>Alphaproteobacteria</taxon>
        <taxon>Rhodobacterales</taxon>
        <taxon>Roseobacteraceae</taxon>
        <taxon>Donghicola</taxon>
    </lineage>
</organism>
<evidence type="ECO:0000259" key="1">
    <source>
        <dbReference type="Pfam" id="PF22324"/>
    </source>
</evidence>
<dbReference type="InterPro" id="IPR054382">
    <property type="entry name" value="wHTH_alphaproteobact"/>
</dbReference>
<gene>
    <name evidence="2" type="ORF">KARMA_1457</name>
</gene>
<keyword evidence="3" id="KW-1185">Reference proteome</keyword>
<protein>
    <recommendedName>
        <fullName evidence="1">Winged helix domain-containing protein</fullName>
    </recommendedName>
</protein>